<dbReference type="PANTHER" id="PTHR37984:SF7">
    <property type="entry name" value="INTEGRASE CATALYTIC DOMAIN-CONTAINING PROTEIN"/>
    <property type="match status" value="1"/>
</dbReference>
<name>A0A922MPV4_SPOEX</name>
<dbReference type="Pfam" id="PF17921">
    <property type="entry name" value="Integrase_H2C2"/>
    <property type="match status" value="1"/>
</dbReference>
<evidence type="ECO:0000256" key="1">
    <source>
        <dbReference type="ARBA" id="ARBA00012493"/>
    </source>
</evidence>
<evidence type="ECO:0000259" key="2">
    <source>
        <dbReference type="Pfam" id="PF17921"/>
    </source>
</evidence>
<dbReference type="FunFam" id="1.10.340.70:FF:000003">
    <property type="entry name" value="Protein CBG25708"/>
    <property type="match status" value="1"/>
</dbReference>
<reference evidence="3" key="1">
    <citation type="journal article" date="2021" name="G3 (Bethesda)">
        <title>Genome and transcriptome analysis of the beet armyworm Spodoptera exigua reveals targets for pest control. .</title>
        <authorList>
            <person name="Simon S."/>
            <person name="Breeschoten T."/>
            <person name="Jansen H.J."/>
            <person name="Dirks R.P."/>
            <person name="Schranz M.E."/>
            <person name="Ros V.I.D."/>
        </authorList>
    </citation>
    <scope>NUCLEOTIDE SEQUENCE</scope>
    <source>
        <strain evidence="3">TB_SE_WUR_2020</strain>
    </source>
</reference>
<proteinExistence type="predicted"/>
<dbReference type="InterPro" id="IPR050951">
    <property type="entry name" value="Retrovirus_Pol_polyprotein"/>
</dbReference>
<feature type="domain" description="Integrase zinc-binding" evidence="2">
    <location>
        <begin position="72"/>
        <end position="126"/>
    </location>
</feature>
<gene>
    <name evidence="3" type="ORF">HF086_000546</name>
</gene>
<dbReference type="Gene3D" id="1.10.340.70">
    <property type="match status" value="1"/>
</dbReference>
<dbReference type="PANTHER" id="PTHR37984">
    <property type="entry name" value="PROTEIN CBG26694"/>
    <property type="match status" value="1"/>
</dbReference>
<accession>A0A922MPV4</accession>
<evidence type="ECO:0000313" key="3">
    <source>
        <dbReference type="EMBL" id="KAH9640602.1"/>
    </source>
</evidence>
<sequence length="205" mass="24068">MHSNLAITKDYSTKLSQQTNKDESLQLLKKYYYEGWPKSKNKVSQLVKPYWNVQAEIHVVKDLLFKGSKLIVPQSMYKEMLDKIHEGHQGINKCLKLARDSLYWPNMSVDIKNLVEQCLICAKFKPANQKEPLQNFEINKYPWQQVGIDLINNAPPKTDNCLLSEIRLFDLQRGVDYVHSADDWLFAFDLFNGQCWRKVHVVEYE</sequence>
<dbReference type="EMBL" id="JACEFF010000278">
    <property type="protein sequence ID" value="KAH9640602.1"/>
    <property type="molecule type" value="Genomic_DNA"/>
</dbReference>
<dbReference type="EC" id="2.7.7.49" evidence="1"/>
<evidence type="ECO:0000313" key="4">
    <source>
        <dbReference type="Proteomes" id="UP000814243"/>
    </source>
</evidence>
<protein>
    <recommendedName>
        <fullName evidence="1">RNA-directed DNA polymerase</fullName>
        <ecNumber evidence="1">2.7.7.49</ecNumber>
    </recommendedName>
</protein>
<organism evidence="3 4">
    <name type="scientific">Spodoptera exigua</name>
    <name type="common">Beet armyworm</name>
    <name type="synonym">Noctua fulgens</name>
    <dbReference type="NCBI Taxonomy" id="7107"/>
    <lineage>
        <taxon>Eukaryota</taxon>
        <taxon>Metazoa</taxon>
        <taxon>Ecdysozoa</taxon>
        <taxon>Arthropoda</taxon>
        <taxon>Hexapoda</taxon>
        <taxon>Insecta</taxon>
        <taxon>Pterygota</taxon>
        <taxon>Neoptera</taxon>
        <taxon>Endopterygota</taxon>
        <taxon>Lepidoptera</taxon>
        <taxon>Glossata</taxon>
        <taxon>Ditrysia</taxon>
        <taxon>Noctuoidea</taxon>
        <taxon>Noctuidae</taxon>
        <taxon>Amphipyrinae</taxon>
        <taxon>Spodoptera</taxon>
    </lineage>
</organism>
<dbReference type="AlphaFoldDB" id="A0A922MPV4"/>
<dbReference type="GO" id="GO:0003964">
    <property type="term" value="F:RNA-directed DNA polymerase activity"/>
    <property type="evidence" value="ECO:0007669"/>
    <property type="project" value="UniProtKB-EC"/>
</dbReference>
<dbReference type="InterPro" id="IPR041588">
    <property type="entry name" value="Integrase_H2C2"/>
</dbReference>
<comment type="caution">
    <text evidence="3">The sequence shown here is derived from an EMBL/GenBank/DDBJ whole genome shotgun (WGS) entry which is preliminary data.</text>
</comment>
<dbReference type="Proteomes" id="UP000814243">
    <property type="component" value="Unassembled WGS sequence"/>
</dbReference>